<accession>A0A5M3PKR7</accession>
<comment type="caution">
    <text evidence="2">The sequence shown here is derived from an EMBL/GenBank/DDBJ whole genome shotgun (WGS) entry which is preliminary data.</text>
</comment>
<name>A0A5M3PKR7_9GAMM</name>
<evidence type="ECO:0000313" key="2">
    <source>
        <dbReference type="EMBL" id="GBO83510.1"/>
    </source>
</evidence>
<dbReference type="AlphaFoldDB" id="A0A5M3PKR7"/>
<feature type="region of interest" description="Disordered" evidence="1">
    <location>
        <begin position="1"/>
        <end position="24"/>
    </location>
</feature>
<keyword evidence="3" id="KW-1185">Reference proteome</keyword>
<reference evidence="2 3" key="1">
    <citation type="journal article" date="2019" name="J. Gen. Appl. Microbiol.">
        <title>Aerobic degradation of cis-dichloroethene by the marine bacterium Marinobacter salsuginis strain 5N-3.</title>
        <authorList>
            <person name="Inoue Y."/>
            <person name="Fukunaga Y."/>
            <person name="Katsumata H."/>
            <person name="Ohji S."/>
            <person name="Hosoyama A."/>
            <person name="Mori K."/>
            <person name="Ando K."/>
        </authorList>
    </citation>
    <scope>NUCLEOTIDE SEQUENCE [LARGE SCALE GENOMIC DNA]</scope>
    <source>
        <strain evidence="2 3">5N-3</strain>
    </source>
</reference>
<dbReference type="EMBL" id="BGZH01000001">
    <property type="protein sequence ID" value="GBO83510.1"/>
    <property type="molecule type" value="Genomic_DNA"/>
</dbReference>
<dbReference type="Proteomes" id="UP000340077">
    <property type="component" value="Unassembled WGS sequence"/>
</dbReference>
<sequence>MQASGYGENDHDPDTDQQSEFENGCITLAGWLIAQPHPGNNRDNDSNKR</sequence>
<evidence type="ECO:0000313" key="3">
    <source>
        <dbReference type="Proteomes" id="UP000340077"/>
    </source>
</evidence>
<proteinExistence type="predicted"/>
<gene>
    <name evidence="2" type="ORF">MS5N3_09610</name>
</gene>
<evidence type="ECO:0000256" key="1">
    <source>
        <dbReference type="SAM" id="MobiDB-lite"/>
    </source>
</evidence>
<organism evidence="2 3">
    <name type="scientific">Marinobacter salsuginis</name>
    <dbReference type="NCBI Taxonomy" id="418719"/>
    <lineage>
        <taxon>Bacteria</taxon>
        <taxon>Pseudomonadati</taxon>
        <taxon>Pseudomonadota</taxon>
        <taxon>Gammaproteobacteria</taxon>
        <taxon>Pseudomonadales</taxon>
        <taxon>Marinobacteraceae</taxon>
        <taxon>Marinobacter</taxon>
    </lineage>
</organism>
<protein>
    <submittedName>
        <fullName evidence="2">Uncharacterized protein</fullName>
    </submittedName>
</protein>